<dbReference type="PANTHER" id="PTHR34606">
    <property type="entry name" value="BON DOMAIN-CONTAINING PROTEIN"/>
    <property type="match status" value="1"/>
</dbReference>
<dbReference type="OrthoDB" id="870892at2"/>
<dbReference type="EMBL" id="FNSO01000004">
    <property type="protein sequence ID" value="SED27741.1"/>
    <property type="molecule type" value="Genomic_DNA"/>
</dbReference>
<accession>A0A1H4ZEA5</accession>
<dbReference type="SMART" id="SM00749">
    <property type="entry name" value="BON"/>
    <property type="match status" value="3"/>
</dbReference>
<dbReference type="STRING" id="208445.SAMN04489727_7208"/>
<feature type="domain" description="BON" evidence="1">
    <location>
        <begin position="82"/>
        <end position="151"/>
    </location>
</feature>
<gene>
    <name evidence="2" type="ORF">SAMN04489727_7208</name>
</gene>
<feature type="domain" description="BON" evidence="1">
    <location>
        <begin position="8"/>
        <end position="76"/>
    </location>
</feature>
<dbReference type="AlphaFoldDB" id="A0A1H4ZEA5"/>
<dbReference type="Pfam" id="PF04972">
    <property type="entry name" value="BON"/>
    <property type="match status" value="3"/>
</dbReference>
<organism evidence="2 3">
    <name type="scientific">Amycolatopsis tolypomycina</name>
    <dbReference type="NCBI Taxonomy" id="208445"/>
    <lineage>
        <taxon>Bacteria</taxon>
        <taxon>Bacillati</taxon>
        <taxon>Actinomycetota</taxon>
        <taxon>Actinomycetes</taxon>
        <taxon>Pseudonocardiales</taxon>
        <taxon>Pseudonocardiaceae</taxon>
        <taxon>Amycolatopsis</taxon>
    </lineage>
</organism>
<keyword evidence="3" id="KW-1185">Reference proteome</keyword>
<dbReference type="InterPro" id="IPR014004">
    <property type="entry name" value="Transpt-assoc_nodulatn_dom_bac"/>
</dbReference>
<dbReference type="InterPro" id="IPR007055">
    <property type="entry name" value="BON_dom"/>
</dbReference>
<reference evidence="3" key="1">
    <citation type="submission" date="2016-10" db="EMBL/GenBank/DDBJ databases">
        <authorList>
            <person name="Varghese N."/>
            <person name="Submissions S."/>
        </authorList>
    </citation>
    <scope>NUCLEOTIDE SEQUENCE [LARGE SCALE GENOMIC DNA]</scope>
    <source>
        <strain evidence="3">DSM 44544</strain>
    </source>
</reference>
<sequence>MTQIQHRPDHHLKTAVTDELAWTPSVNAEAIAVSVDGGAATLAGHVGTYPEKEAALRAATRVHGVTTTVDRILVRHGHAIPADVDLAREAMAVFDRRTVLVPKNSVQVDVRDQVITLRGSVDWNHEREAARRAVAALPGVSGVRNLITLRPAPGATAAETKAQILAALARHAPGSAQDVEVAVDDGQVTLTGAVPTPAERRSAEQTAWFAPGVTAVDNQVQLTG</sequence>
<dbReference type="RefSeq" id="WP_091315900.1">
    <property type="nucleotide sequence ID" value="NZ_FNSO01000004.1"/>
</dbReference>
<dbReference type="PANTHER" id="PTHR34606:SF15">
    <property type="entry name" value="BON DOMAIN-CONTAINING PROTEIN"/>
    <property type="match status" value="1"/>
</dbReference>
<dbReference type="Proteomes" id="UP000199622">
    <property type="component" value="Unassembled WGS sequence"/>
</dbReference>
<evidence type="ECO:0000313" key="3">
    <source>
        <dbReference type="Proteomes" id="UP000199622"/>
    </source>
</evidence>
<dbReference type="PROSITE" id="PS50914">
    <property type="entry name" value="BON"/>
    <property type="match status" value="3"/>
</dbReference>
<protein>
    <submittedName>
        <fullName evidence="2">Osmotically-inducible protein OsmY, contains BON domain</fullName>
    </submittedName>
</protein>
<dbReference type="Gene3D" id="3.30.1340.30">
    <property type="match status" value="3"/>
</dbReference>
<proteinExistence type="predicted"/>
<dbReference type="InterPro" id="IPR051686">
    <property type="entry name" value="Lipoprotein_DolP"/>
</dbReference>
<evidence type="ECO:0000313" key="2">
    <source>
        <dbReference type="EMBL" id="SED27741.1"/>
    </source>
</evidence>
<name>A0A1H4ZEA5_9PSEU</name>
<evidence type="ECO:0000259" key="1">
    <source>
        <dbReference type="PROSITE" id="PS50914"/>
    </source>
</evidence>
<feature type="domain" description="BON" evidence="1">
    <location>
        <begin position="156"/>
        <end position="224"/>
    </location>
</feature>